<evidence type="ECO:0000313" key="3">
    <source>
        <dbReference type="Proteomes" id="UP000318478"/>
    </source>
</evidence>
<feature type="chain" id="PRO_5022676758" evidence="1">
    <location>
        <begin position="26"/>
        <end position="261"/>
    </location>
</feature>
<dbReference type="RefSeq" id="WP_146585776.1">
    <property type="nucleotide sequence ID" value="NZ_SJPO01000003.1"/>
</dbReference>
<keyword evidence="1" id="KW-0732">Signal</keyword>
<organism evidence="2 3">
    <name type="scientific">Posidoniimonas polymericola</name>
    <dbReference type="NCBI Taxonomy" id="2528002"/>
    <lineage>
        <taxon>Bacteria</taxon>
        <taxon>Pseudomonadati</taxon>
        <taxon>Planctomycetota</taxon>
        <taxon>Planctomycetia</taxon>
        <taxon>Pirellulales</taxon>
        <taxon>Lacipirellulaceae</taxon>
        <taxon>Posidoniimonas</taxon>
    </lineage>
</organism>
<evidence type="ECO:0000313" key="2">
    <source>
        <dbReference type="EMBL" id="TWT77880.1"/>
    </source>
</evidence>
<dbReference type="OrthoDB" id="277020at2"/>
<evidence type="ECO:0000256" key="1">
    <source>
        <dbReference type="SAM" id="SignalP"/>
    </source>
</evidence>
<comment type="caution">
    <text evidence="2">The sequence shown here is derived from an EMBL/GenBank/DDBJ whole genome shotgun (WGS) entry which is preliminary data.</text>
</comment>
<feature type="signal peptide" evidence="1">
    <location>
        <begin position="1"/>
        <end position="25"/>
    </location>
</feature>
<gene>
    <name evidence="2" type="ORF">Pla123a_16780</name>
</gene>
<accession>A0A5C5YSY5</accession>
<dbReference type="EMBL" id="SJPO01000003">
    <property type="protein sequence ID" value="TWT77880.1"/>
    <property type="molecule type" value="Genomic_DNA"/>
</dbReference>
<dbReference type="AlphaFoldDB" id="A0A5C5YSY5"/>
<name>A0A5C5YSY5_9BACT</name>
<proteinExistence type="predicted"/>
<dbReference type="Proteomes" id="UP000318478">
    <property type="component" value="Unassembled WGS sequence"/>
</dbReference>
<sequence length="261" mass="28295" precursor="true">MPRPLRKLGLLLLAVLAAAPPGALLQAKEPPPAPTPLGAVDWQAMSELLRKRVSLSIEGERLDAFATMISQQAGVQVLIDETALDDLGIAPDEPVTINLRNVTLFAMLKESLKQLELTWLCRNECLVLTTEEEAETQLFVRVYPVGDFLTARPPRATRGYGGQPGLIDAIVATVASETWAENGGGEAEIRYLPAAQALVISQTQQVHLQIDTLLADLRRVGRNQGLPLAEPAEGKPLLTRPATRTYLQPASVAALPRVYED</sequence>
<protein>
    <submittedName>
        <fullName evidence="2">Uncharacterized protein</fullName>
    </submittedName>
</protein>
<keyword evidence="3" id="KW-1185">Reference proteome</keyword>
<reference evidence="2 3" key="1">
    <citation type="submission" date="2019-02" db="EMBL/GenBank/DDBJ databases">
        <title>Deep-cultivation of Planctomycetes and their phenomic and genomic characterization uncovers novel biology.</title>
        <authorList>
            <person name="Wiegand S."/>
            <person name="Jogler M."/>
            <person name="Boedeker C."/>
            <person name="Pinto D."/>
            <person name="Vollmers J."/>
            <person name="Rivas-Marin E."/>
            <person name="Kohn T."/>
            <person name="Peeters S.H."/>
            <person name="Heuer A."/>
            <person name="Rast P."/>
            <person name="Oberbeckmann S."/>
            <person name="Bunk B."/>
            <person name="Jeske O."/>
            <person name="Meyerdierks A."/>
            <person name="Storesund J.E."/>
            <person name="Kallscheuer N."/>
            <person name="Luecker S."/>
            <person name="Lage O.M."/>
            <person name="Pohl T."/>
            <person name="Merkel B.J."/>
            <person name="Hornburger P."/>
            <person name="Mueller R.-W."/>
            <person name="Bruemmer F."/>
            <person name="Labrenz M."/>
            <person name="Spormann A.M."/>
            <person name="Op Den Camp H."/>
            <person name="Overmann J."/>
            <person name="Amann R."/>
            <person name="Jetten M.S.M."/>
            <person name="Mascher T."/>
            <person name="Medema M.H."/>
            <person name="Devos D.P."/>
            <person name="Kaster A.-K."/>
            <person name="Ovreas L."/>
            <person name="Rohde M."/>
            <person name="Galperin M.Y."/>
            <person name="Jogler C."/>
        </authorList>
    </citation>
    <scope>NUCLEOTIDE SEQUENCE [LARGE SCALE GENOMIC DNA]</scope>
    <source>
        <strain evidence="2 3">Pla123a</strain>
    </source>
</reference>